<evidence type="ECO:0000256" key="2">
    <source>
        <dbReference type="ARBA" id="ARBA00022737"/>
    </source>
</evidence>
<dbReference type="PROSITE" id="PS50157">
    <property type="entry name" value="ZINC_FINGER_C2H2_2"/>
    <property type="match status" value="2"/>
</dbReference>
<evidence type="ECO:0000256" key="1">
    <source>
        <dbReference type="ARBA" id="ARBA00022723"/>
    </source>
</evidence>
<reference evidence="8" key="1">
    <citation type="submission" date="2023-07" db="EMBL/GenBank/DDBJ databases">
        <title>Chromosome-level genome assembly of Artemia franciscana.</title>
        <authorList>
            <person name="Jo E."/>
        </authorList>
    </citation>
    <scope>NUCLEOTIDE SEQUENCE</scope>
    <source>
        <tissue evidence="8">Whole body</tissue>
    </source>
</reference>
<keyword evidence="4" id="KW-0862">Zinc</keyword>
<dbReference type="SMART" id="SM00355">
    <property type="entry name" value="ZnF_C2H2"/>
    <property type="match status" value="2"/>
</dbReference>
<dbReference type="PANTHER" id="PTHR23235:SF142">
    <property type="entry name" value="ZINC FINGER PROTEIN 384"/>
    <property type="match status" value="1"/>
</dbReference>
<evidence type="ECO:0000256" key="6">
    <source>
        <dbReference type="PROSITE-ProRule" id="PRU00042"/>
    </source>
</evidence>
<dbReference type="Proteomes" id="UP001187531">
    <property type="component" value="Unassembled WGS sequence"/>
</dbReference>
<dbReference type="PROSITE" id="PS00028">
    <property type="entry name" value="ZINC_FINGER_C2H2_1"/>
    <property type="match status" value="2"/>
</dbReference>
<feature type="domain" description="C2H2-type" evidence="7">
    <location>
        <begin position="101"/>
        <end position="128"/>
    </location>
</feature>
<dbReference type="PANTHER" id="PTHR23235">
    <property type="entry name" value="KRUEPPEL-LIKE TRANSCRIPTION FACTOR"/>
    <property type="match status" value="1"/>
</dbReference>
<evidence type="ECO:0000256" key="3">
    <source>
        <dbReference type="ARBA" id="ARBA00022771"/>
    </source>
</evidence>
<keyword evidence="5" id="KW-0539">Nucleus</keyword>
<comment type="caution">
    <text evidence="8">The sequence shown here is derived from an EMBL/GenBank/DDBJ whole genome shotgun (WGS) entry which is preliminary data.</text>
</comment>
<dbReference type="GO" id="GO:0000978">
    <property type="term" value="F:RNA polymerase II cis-regulatory region sequence-specific DNA binding"/>
    <property type="evidence" value="ECO:0007669"/>
    <property type="project" value="TreeGrafter"/>
</dbReference>
<keyword evidence="9" id="KW-1185">Reference proteome</keyword>
<feature type="domain" description="C2H2-type" evidence="7">
    <location>
        <begin position="129"/>
        <end position="156"/>
    </location>
</feature>
<sequence>MMELPQTTGVAEVTTVSESVLVKCEVEDSLASNGEELFDNPNLLSPKCEDASLATFLGISGPSKLELDTEESVLVCFDNEEMIHSKELKSHQRINKRKKQHTCDICQKNLSSSYNLKLHQSLHTGEGLFKCDVCKKCFTTSSSLNIHQRVHTGAKPFQCDVCNKCFSHS</sequence>
<dbReference type="InterPro" id="IPR013087">
    <property type="entry name" value="Znf_C2H2_type"/>
</dbReference>
<dbReference type="GO" id="GO:0000981">
    <property type="term" value="F:DNA-binding transcription factor activity, RNA polymerase II-specific"/>
    <property type="evidence" value="ECO:0007669"/>
    <property type="project" value="TreeGrafter"/>
</dbReference>
<evidence type="ECO:0000313" key="8">
    <source>
        <dbReference type="EMBL" id="KAK2709602.1"/>
    </source>
</evidence>
<keyword evidence="3 6" id="KW-0863">Zinc-finger</keyword>
<gene>
    <name evidence="8" type="ORF">QYM36_013316</name>
</gene>
<dbReference type="Pfam" id="PF00096">
    <property type="entry name" value="zf-C2H2"/>
    <property type="match status" value="2"/>
</dbReference>
<accession>A0AA88KYM2</accession>
<evidence type="ECO:0000256" key="5">
    <source>
        <dbReference type="ARBA" id="ARBA00023242"/>
    </source>
</evidence>
<dbReference type="SUPFAM" id="SSF57667">
    <property type="entry name" value="beta-beta-alpha zinc fingers"/>
    <property type="match status" value="2"/>
</dbReference>
<dbReference type="EMBL" id="JAVRJZ010000017">
    <property type="protein sequence ID" value="KAK2709602.1"/>
    <property type="molecule type" value="Genomic_DNA"/>
</dbReference>
<dbReference type="InterPro" id="IPR036236">
    <property type="entry name" value="Znf_C2H2_sf"/>
</dbReference>
<evidence type="ECO:0000259" key="7">
    <source>
        <dbReference type="PROSITE" id="PS50157"/>
    </source>
</evidence>
<keyword evidence="1" id="KW-0479">Metal-binding</keyword>
<evidence type="ECO:0000256" key="4">
    <source>
        <dbReference type="ARBA" id="ARBA00022833"/>
    </source>
</evidence>
<organism evidence="8 9">
    <name type="scientific">Artemia franciscana</name>
    <name type="common">Brine shrimp</name>
    <name type="synonym">Artemia sanfranciscana</name>
    <dbReference type="NCBI Taxonomy" id="6661"/>
    <lineage>
        <taxon>Eukaryota</taxon>
        <taxon>Metazoa</taxon>
        <taxon>Ecdysozoa</taxon>
        <taxon>Arthropoda</taxon>
        <taxon>Crustacea</taxon>
        <taxon>Branchiopoda</taxon>
        <taxon>Anostraca</taxon>
        <taxon>Artemiidae</taxon>
        <taxon>Artemia</taxon>
    </lineage>
</organism>
<feature type="non-terminal residue" evidence="8">
    <location>
        <position position="169"/>
    </location>
</feature>
<dbReference type="AlphaFoldDB" id="A0AA88KYM2"/>
<proteinExistence type="predicted"/>
<dbReference type="FunFam" id="3.30.160.60:FF:000624">
    <property type="entry name" value="zinc finger protein 697"/>
    <property type="match status" value="1"/>
</dbReference>
<dbReference type="Gene3D" id="3.30.160.60">
    <property type="entry name" value="Classic Zinc Finger"/>
    <property type="match status" value="3"/>
</dbReference>
<dbReference type="GO" id="GO:0008270">
    <property type="term" value="F:zinc ion binding"/>
    <property type="evidence" value="ECO:0007669"/>
    <property type="project" value="UniProtKB-KW"/>
</dbReference>
<keyword evidence="2" id="KW-0677">Repeat</keyword>
<evidence type="ECO:0000313" key="9">
    <source>
        <dbReference type="Proteomes" id="UP001187531"/>
    </source>
</evidence>
<protein>
    <recommendedName>
        <fullName evidence="7">C2H2-type domain-containing protein</fullName>
    </recommendedName>
</protein>
<name>A0AA88KYM2_ARTSF</name>